<name>A0A9Q0ZIT1_SALVM</name>
<dbReference type="EMBL" id="JAPFFL010000003">
    <property type="protein sequence ID" value="KAJ6736185.1"/>
    <property type="molecule type" value="Genomic_DNA"/>
</dbReference>
<reference evidence="1" key="2">
    <citation type="journal article" date="2023" name="Int. J. Mol. Sci.">
        <title>De Novo Assembly and Annotation of 11 Diverse Shrub Willow (Salix) Genomes Reveals Novel Gene Organization in Sex-Linked Regions.</title>
        <authorList>
            <person name="Hyden B."/>
            <person name="Feng K."/>
            <person name="Yates T.B."/>
            <person name="Jawdy S."/>
            <person name="Cereghino C."/>
            <person name="Smart L.B."/>
            <person name="Muchero W."/>
        </authorList>
    </citation>
    <scope>NUCLEOTIDE SEQUENCE [LARGE SCALE GENOMIC DNA]</scope>
    <source>
        <tissue evidence="1">Shoot tip</tissue>
    </source>
</reference>
<organism evidence="1 2">
    <name type="scientific">Salix viminalis</name>
    <name type="common">Common osier</name>
    <name type="synonym">Basket willow</name>
    <dbReference type="NCBI Taxonomy" id="40686"/>
    <lineage>
        <taxon>Eukaryota</taxon>
        <taxon>Viridiplantae</taxon>
        <taxon>Streptophyta</taxon>
        <taxon>Embryophyta</taxon>
        <taxon>Tracheophyta</taxon>
        <taxon>Spermatophyta</taxon>
        <taxon>Magnoliopsida</taxon>
        <taxon>eudicotyledons</taxon>
        <taxon>Gunneridae</taxon>
        <taxon>Pentapetalae</taxon>
        <taxon>rosids</taxon>
        <taxon>fabids</taxon>
        <taxon>Malpighiales</taxon>
        <taxon>Salicaceae</taxon>
        <taxon>Saliceae</taxon>
        <taxon>Salix</taxon>
    </lineage>
</organism>
<keyword evidence="2" id="KW-1185">Reference proteome</keyword>
<sequence length="135" mass="15354">MNRKSFLSSRDDEPTIRSDRSILSQTLNQSCSGAVQEFGKFKKKEKRSIWDGACETVALNKIRINSPVQKSVPSALILSDASILEDSRYEAAGRSMWWEIGRPNFICRCRNMATRNEKPSQRGGYSCRVDEKMTN</sequence>
<proteinExistence type="predicted"/>
<protein>
    <submittedName>
        <fullName evidence="1">Uncharacterized protein</fullName>
    </submittedName>
</protein>
<comment type="caution">
    <text evidence="1">The sequence shown here is derived from an EMBL/GenBank/DDBJ whole genome shotgun (WGS) entry which is preliminary data.</text>
</comment>
<evidence type="ECO:0000313" key="1">
    <source>
        <dbReference type="EMBL" id="KAJ6736185.1"/>
    </source>
</evidence>
<evidence type="ECO:0000313" key="2">
    <source>
        <dbReference type="Proteomes" id="UP001151529"/>
    </source>
</evidence>
<gene>
    <name evidence="1" type="ORF">OIU85_018395</name>
</gene>
<dbReference type="Proteomes" id="UP001151529">
    <property type="component" value="Chromosome 5"/>
</dbReference>
<accession>A0A9Q0ZIT1</accession>
<dbReference type="AlphaFoldDB" id="A0A9Q0ZIT1"/>
<reference evidence="1" key="1">
    <citation type="submission" date="2022-11" db="EMBL/GenBank/DDBJ databases">
        <authorList>
            <person name="Hyden B.L."/>
            <person name="Feng K."/>
            <person name="Yates T."/>
            <person name="Jawdy S."/>
            <person name="Smart L.B."/>
            <person name="Muchero W."/>
        </authorList>
    </citation>
    <scope>NUCLEOTIDE SEQUENCE</scope>
    <source>
        <tissue evidence="1">Shoot tip</tissue>
    </source>
</reference>